<protein>
    <submittedName>
        <fullName evidence="1">Uncharacterized protein</fullName>
    </submittedName>
</protein>
<accession>X1AF17</accession>
<sequence>MKLREKTTATLLIAIFMISTMSVVVSVMAKKEQETIQVWWLEDADRYGGDGTPLQGWSNDRIPTSDYKDYIEFAVHGKSYHALDVEAFYNYWPLENFESSSWVIANGKFAFWAR</sequence>
<comment type="caution">
    <text evidence="1">The sequence shown here is derived from an EMBL/GenBank/DDBJ whole genome shotgun (WGS) entry which is preliminary data.</text>
</comment>
<dbReference type="EMBL" id="BART01009749">
    <property type="protein sequence ID" value="GAG80434.1"/>
    <property type="molecule type" value="Genomic_DNA"/>
</dbReference>
<evidence type="ECO:0000313" key="1">
    <source>
        <dbReference type="EMBL" id="GAG80434.1"/>
    </source>
</evidence>
<organism evidence="1">
    <name type="scientific">marine sediment metagenome</name>
    <dbReference type="NCBI Taxonomy" id="412755"/>
    <lineage>
        <taxon>unclassified sequences</taxon>
        <taxon>metagenomes</taxon>
        <taxon>ecological metagenomes</taxon>
    </lineage>
</organism>
<gene>
    <name evidence="1" type="ORF">S01H4_21499</name>
</gene>
<dbReference type="AlphaFoldDB" id="X1AF17"/>
<proteinExistence type="predicted"/>
<reference evidence="1" key="1">
    <citation type="journal article" date="2014" name="Front. Microbiol.">
        <title>High frequency of phylogenetically diverse reductive dehalogenase-homologous genes in deep subseafloor sedimentary metagenomes.</title>
        <authorList>
            <person name="Kawai M."/>
            <person name="Futagami T."/>
            <person name="Toyoda A."/>
            <person name="Takaki Y."/>
            <person name="Nishi S."/>
            <person name="Hori S."/>
            <person name="Arai W."/>
            <person name="Tsubouchi T."/>
            <person name="Morono Y."/>
            <person name="Uchiyama I."/>
            <person name="Ito T."/>
            <person name="Fujiyama A."/>
            <person name="Inagaki F."/>
            <person name="Takami H."/>
        </authorList>
    </citation>
    <scope>NUCLEOTIDE SEQUENCE</scope>
    <source>
        <strain evidence="1">Expedition CK06-06</strain>
    </source>
</reference>
<name>X1AF17_9ZZZZ</name>
<feature type="non-terminal residue" evidence="1">
    <location>
        <position position="114"/>
    </location>
</feature>